<evidence type="ECO:0000313" key="6">
    <source>
        <dbReference type="EMBL" id="MBB5172969.1"/>
    </source>
</evidence>
<dbReference type="InterPro" id="IPR023093">
    <property type="entry name" value="ScpA-like_C"/>
</dbReference>
<organism evidence="6 7">
    <name type="scientific">Texcoconibacillus texcoconensis</name>
    <dbReference type="NCBI Taxonomy" id="1095777"/>
    <lineage>
        <taxon>Bacteria</taxon>
        <taxon>Bacillati</taxon>
        <taxon>Bacillota</taxon>
        <taxon>Bacilli</taxon>
        <taxon>Bacillales</taxon>
        <taxon>Bacillaceae</taxon>
        <taxon>Texcoconibacillus</taxon>
    </lineage>
</organism>
<evidence type="ECO:0000256" key="3">
    <source>
        <dbReference type="ARBA" id="ARBA00023306"/>
    </source>
</evidence>
<comment type="caution">
    <text evidence="6">The sequence shown here is derived from an EMBL/GenBank/DDBJ whole genome shotgun (WGS) entry which is preliminary data.</text>
</comment>
<dbReference type="Gene3D" id="6.10.250.2410">
    <property type="match status" value="1"/>
</dbReference>
<dbReference type="AlphaFoldDB" id="A0A840QNM4"/>
<name>A0A840QNM4_9BACI</name>
<dbReference type="HAMAP" id="MF_01805">
    <property type="entry name" value="ScpA"/>
    <property type="match status" value="1"/>
</dbReference>
<dbReference type="Proteomes" id="UP000551878">
    <property type="component" value="Unassembled WGS sequence"/>
</dbReference>
<dbReference type="GO" id="GO:0006260">
    <property type="term" value="P:DNA replication"/>
    <property type="evidence" value="ECO:0007669"/>
    <property type="project" value="UniProtKB-UniRule"/>
</dbReference>
<dbReference type="PANTHER" id="PTHR33969:SF2">
    <property type="entry name" value="SEGREGATION AND CONDENSATION PROTEIN A"/>
    <property type="match status" value="1"/>
</dbReference>
<dbReference type="InterPro" id="IPR003768">
    <property type="entry name" value="ScpA"/>
</dbReference>
<dbReference type="Gene3D" id="1.10.10.580">
    <property type="entry name" value="Structural maintenance of chromosome 1. Chain E"/>
    <property type="match status" value="1"/>
</dbReference>
<dbReference type="GO" id="GO:0051301">
    <property type="term" value="P:cell division"/>
    <property type="evidence" value="ECO:0007669"/>
    <property type="project" value="UniProtKB-KW"/>
</dbReference>
<keyword evidence="2 5" id="KW-0159">Chromosome partition</keyword>
<keyword evidence="3 5" id="KW-0131">Cell cycle</keyword>
<evidence type="ECO:0000256" key="1">
    <source>
        <dbReference type="ARBA" id="ARBA00022618"/>
    </source>
</evidence>
<comment type="function">
    <text evidence="5">Participates in chromosomal partition during cell division. May act via the formation of a condensin-like complex containing Smc and ScpB that pull DNA away from mid-cell into both cell halves.</text>
</comment>
<dbReference type="PANTHER" id="PTHR33969">
    <property type="entry name" value="SEGREGATION AND CONDENSATION PROTEIN A"/>
    <property type="match status" value="1"/>
</dbReference>
<dbReference type="GO" id="GO:0005737">
    <property type="term" value="C:cytoplasm"/>
    <property type="evidence" value="ECO:0007669"/>
    <property type="project" value="UniProtKB-SubCell"/>
</dbReference>
<gene>
    <name evidence="5" type="primary">scpA</name>
    <name evidence="6" type="ORF">HNQ41_001132</name>
</gene>
<dbReference type="RefSeq" id="WP_184663423.1">
    <property type="nucleotide sequence ID" value="NZ_JACHHB010000004.1"/>
</dbReference>
<comment type="subcellular location">
    <subcellularLocation>
        <location evidence="5">Cytoplasm</location>
    </subcellularLocation>
    <text evidence="5">Associated with two foci at the outer edges of the nucleoid region in young cells, and at four foci within both cell halves in older cells.</text>
</comment>
<evidence type="ECO:0000256" key="5">
    <source>
        <dbReference type="HAMAP-Rule" id="MF_01805"/>
    </source>
</evidence>
<comment type="similarity">
    <text evidence="5">Belongs to the ScpA family.</text>
</comment>
<keyword evidence="7" id="KW-1185">Reference proteome</keyword>
<keyword evidence="1 5" id="KW-0132">Cell division</keyword>
<protein>
    <recommendedName>
        <fullName evidence="4 5">Segregation and condensation protein A</fullName>
    </recommendedName>
</protein>
<accession>A0A840QNM4</accession>
<proteinExistence type="inferred from homology"/>
<evidence type="ECO:0000313" key="7">
    <source>
        <dbReference type="Proteomes" id="UP000551878"/>
    </source>
</evidence>
<reference evidence="6 7" key="1">
    <citation type="submission" date="2020-08" db="EMBL/GenBank/DDBJ databases">
        <title>Genomic Encyclopedia of Type Strains, Phase IV (KMG-IV): sequencing the most valuable type-strain genomes for metagenomic binning, comparative biology and taxonomic classification.</title>
        <authorList>
            <person name="Goeker M."/>
        </authorList>
    </citation>
    <scope>NUCLEOTIDE SEQUENCE [LARGE SCALE GENOMIC DNA]</scope>
    <source>
        <strain evidence="6 7">DSM 24696</strain>
    </source>
</reference>
<dbReference type="Pfam" id="PF02616">
    <property type="entry name" value="SMC_ScpA"/>
    <property type="match status" value="1"/>
</dbReference>
<keyword evidence="5" id="KW-0963">Cytoplasm</keyword>
<dbReference type="GO" id="GO:0007059">
    <property type="term" value="P:chromosome segregation"/>
    <property type="evidence" value="ECO:0007669"/>
    <property type="project" value="UniProtKB-UniRule"/>
</dbReference>
<dbReference type="EMBL" id="JACHHB010000004">
    <property type="protein sequence ID" value="MBB5172969.1"/>
    <property type="molecule type" value="Genomic_DNA"/>
</dbReference>
<sequence>MEYSVKIDRFEGPLDLLLHLIQKNDLDIYDIPVAEITDQYLSYIHTMQVLQLDIASEYLVMAATLVEMKSRMLLPVHEDELDDQDWLIEEDEEDPREALMHRLLEYRRFKEAAEGLKVREQERSEQYSKPVTNLEPYIEEETNKNESINASLYDMLDAFQKMLQRKVKSDPAITTVPREEISIEDRMGEIMDTLSTNGGKQSFNKMFVRSDRSFAVVTFLAILELMKGNVIQCEQSFNFEDIIIYKTGGESL</sequence>
<comment type="subunit">
    <text evidence="5">Component of a cohesin-like complex composed of ScpA, ScpB and the Smc homodimer, in which ScpA and ScpB bind to the head domain of Smc. The presence of the three proteins is required for the association of the complex with DNA.</text>
</comment>
<dbReference type="NCBIfam" id="NF000995">
    <property type="entry name" value="PRK00104.1-4"/>
    <property type="match status" value="1"/>
</dbReference>
<evidence type="ECO:0000256" key="4">
    <source>
        <dbReference type="ARBA" id="ARBA00044777"/>
    </source>
</evidence>
<evidence type="ECO:0000256" key="2">
    <source>
        <dbReference type="ARBA" id="ARBA00022829"/>
    </source>
</evidence>